<gene>
    <name evidence="4" type="ORF">M947_01820</name>
</gene>
<keyword evidence="5" id="KW-1185">Reference proteome</keyword>
<dbReference type="PIRSF" id="PIRSF002867">
    <property type="entry name" value="CheV"/>
    <property type="match status" value="1"/>
</dbReference>
<feature type="domain" description="CheW-like" evidence="3">
    <location>
        <begin position="18"/>
        <end position="165"/>
    </location>
</feature>
<dbReference type="Pfam" id="PF01584">
    <property type="entry name" value="CheW"/>
    <property type="match status" value="1"/>
</dbReference>
<dbReference type="PROSITE" id="PS50110">
    <property type="entry name" value="RESPONSE_REGULATORY"/>
    <property type="match status" value="1"/>
</dbReference>
<dbReference type="Gene3D" id="3.40.50.2300">
    <property type="match status" value="1"/>
</dbReference>
<dbReference type="GO" id="GO:0000160">
    <property type="term" value="P:phosphorelay signal transduction system"/>
    <property type="evidence" value="ECO:0007669"/>
    <property type="project" value="InterPro"/>
</dbReference>
<proteinExistence type="predicted"/>
<dbReference type="Gene3D" id="2.40.50.180">
    <property type="entry name" value="CheA-289, Domain 4"/>
    <property type="match status" value="1"/>
</dbReference>
<accession>T0JHH5</accession>
<dbReference type="SUPFAM" id="SSF50341">
    <property type="entry name" value="CheW-like"/>
    <property type="match status" value="1"/>
</dbReference>
<dbReference type="PANTHER" id="PTHR47233:SF3">
    <property type="entry name" value="CHEMOTAXIS PROTEIN CHEV"/>
    <property type="match status" value="1"/>
</dbReference>
<dbReference type="InterPro" id="IPR011006">
    <property type="entry name" value="CheY-like_superfamily"/>
</dbReference>
<dbReference type="CDD" id="cd00588">
    <property type="entry name" value="CheW_like"/>
    <property type="match status" value="1"/>
</dbReference>
<dbReference type="AlphaFoldDB" id="T0JHH5"/>
<dbReference type="eggNOG" id="COG0784">
    <property type="taxonomic scope" value="Bacteria"/>
</dbReference>
<reference evidence="4 5" key="1">
    <citation type="submission" date="2013-07" db="EMBL/GenBank/DDBJ databases">
        <title>Sulfurimonas hongkongensis AST-10 Genome Sequencing.</title>
        <authorList>
            <person name="Cai L."/>
            <person name="Zhang T."/>
        </authorList>
    </citation>
    <scope>NUCLEOTIDE SEQUENCE [LARGE SCALE GENOMIC DNA]</scope>
    <source>
        <strain evidence="4 5">AST-10</strain>
    </source>
</reference>
<dbReference type="PATRIC" id="fig|1172190.3.peg.354"/>
<organism evidence="4 5">
    <name type="scientific">Sulfurimonas hongkongensis</name>
    <dbReference type="NCBI Taxonomy" id="1172190"/>
    <lineage>
        <taxon>Bacteria</taxon>
        <taxon>Pseudomonadati</taxon>
        <taxon>Campylobacterota</taxon>
        <taxon>Epsilonproteobacteria</taxon>
        <taxon>Campylobacterales</taxon>
        <taxon>Sulfurimonadaceae</taxon>
        <taxon>Sulfurimonas</taxon>
    </lineage>
</organism>
<dbReference type="PANTHER" id="PTHR47233">
    <property type="entry name" value="CHEMOTAXIS PROTEIN CHEV"/>
    <property type="match status" value="1"/>
</dbReference>
<dbReference type="InterPro" id="IPR001789">
    <property type="entry name" value="Sig_transdc_resp-reg_receiver"/>
</dbReference>
<feature type="modified residue" description="4-aspartylphosphate" evidence="1">
    <location>
        <position position="244"/>
    </location>
</feature>
<dbReference type="InterPro" id="IPR036061">
    <property type="entry name" value="CheW-like_dom_sf"/>
</dbReference>
<evidence type="ECO:0000313" key="5">
    <source>
        <dbReference type="Proteomes" id="UP000015520"/>
    </source>
</evidence>
<protein>
    <submittedName>
        <fullName evidence="4">Response regulator receiver</fullName>
    </submittedName>
</protein>
<dbReference type="SUPFAM" id="SSF52172">
    <property type="entry name" value="CheY-like"/>
    <property type="match status" value="1"/>
</dbReference>
<dbReference type="SMART" id="SM00260">
    <property type="entry name" value="CheW"/>
    <property type="match status" value="1"/>
</dbReference>
<evidence type="ECO:0000259" key="3">
    <source>
        <dbReference type="PROSITE" id="PS50851"/>
    </source>
</evidence>
<dbReference type="GO" id="GO:0006935">
    <property type="term" value="P:chemotaxis"/>
    <property type="evidence" value="ECO:0007669"/>
    <property type="project" value="InterPro"/>
</dbReference>
<dbReference type="PROSITE" id="PS50851">
    <property type="entry name" value="CHEW"/>
    <property type="match status" value="1"/>
</dbReference>
<name>T0JHH5_9BACT</name>
<dbReference type="InterPro" id="IPR002545">
    <property type="entry name" value="CheW-lke_dom"/>
</dbReference>
<evidence type="ECO:0000313" key="4">
    <source>
        <dbReference type="EMBL" id="EQB40565.1"/>
    </source>
</evidence>
<feature type="domain" description="Response regulatory" evidence="2">
    <location>
        <begin position="191"/>
        <end position="311"/>
    </location>
</feature>
<dbReference type="eggNOG" id="COG0835">
    <property type="taxonomic scope" value="Bacteria"/>
</dbReference>
<dbReference type="SMART" id="SM00448">
    <property type="entry name" value="REC"/>
    <property type="match status" value="1"/>
</dbReference>
<sequence>MSVLSKVDSTTNLAKNNELQLLVFRISNHKDSAYYAINVFKTREVVESKNHFLTQIPSSHKLLEGTIILRGLQIPILNLPAWLGTTLTKEEIKQSNILICDFNGVIIGLRIMSAYRVIKKNWNEMHAPDSYRLKDDGVVMNDTRLEDGSLCLILDYEKLLADVVPQAMVDVSESPTNLTELDIPAKLLKGTVLIAEDSKTAQKHLSQIFKNANIDMKMFDNGKKLVDYVLELQDPSKIPAIITDIEMPEMSGFTVIKLLRNEPRTKKIPIIVNSSMTGSNNKREAEVLGANGFIDKTKSHNVIPLIIEAINTQEVLAIKAK</sequence>
<dbReference type="OrthoDB" id="5477257at2"/>
<dbReference type="EMBL" id="AUPZ01000002">
    <property type="protein sequence ID" value="EQB40565.1"/>
    <property type="molecule type" value="Genomic_DNA"/>
</dbReference>
<dbReference type="RefSeq" id="WP_021286645.1">
    <property type="nucleotide sequence ID" value="NZ_AUPZ01000002.1"/>
</dbReference>
<dbReference type="Pfam" id="PF00072">
    <property type="entry name" value="Response_reg"/>
    <property type="match status" value="1"/>
</dbReference>
<keyword evidence="1" id="KW-0597">Phosphoprotein</keyword>
<evidence type="ECO:0000256" key="1">
    <source>
        <dbReference type="PROSITE-ProRule" id="PRU00169"/>
    </source>
</evidence>
<dbReference type="InterPro" id="IPR024181">
    <property type="entry name" value="Chemotax_regulator_CheV"/>
</dbReference>
<comment type="caution">
    <text evidence="4">The sequence shown here is derived from an EMBL/GenBank/DDBJ whole genome shotgun (WGS) entry which is preliminary data.</text>
</comment>
<dbReference type="Proteomes" id="UP000015520">
    <property type="component" value="Unassembled WGS sequence"/>
</dbReference>
<dbReference type="STRING" id="1172190.M947_01820"/>
<dbReference type="Gene3D" id="2.30.30.40">
    <property type="entry name" value="SH3 Domains"/>
    <property type="match status" value="1"/>
</dbReference>
<evidence type="ECO:0000259" key="2">
    <source>
        <dbReference type="PROSITE" id="PS50110"/>
    </source>
</evidence>